<feature type="compositionally biased region" description="Basic and acidic residues" evidence="1">
    <location>
        <begin position="17"/>
        <end position="32"/>
    </location>
</feature>
<dbReference type="AlphaFoldDB" id="A0A645HIT5"/>
<organism evidence="2">
    <name type="scientific">bioreactor metagenome</name>
    <dbReference type="NCBI Taxonomy" id="1076179"/>
    <lineage>
        <taxon>unclassified sequences</taxon>
        <taxon>metagenomes</taxon>
        <taxon>ecological metagenomes</taxon>
    </lineage>
</organism>
<sequence length="156" mass="17715">MRREPGRSGGNAPRPQVQDKRLRLRGLHEEYHGGYGREPQEHNPFRSPGGKEGREDPRLQQICRGRDHKGGPAPCRQQGQAHSQVQRAGRPGPCGRGCRCGKERQGRHPRGRGDSQEYRQEPRESDSGSRCRESQELQPVQVRGVFRRHDQRSCGP</sequence>
<feature type="compositionally biased region" description="Basic and acidic residues" evidence="1">
    <location>
        <begin position="38"/>
        <end position="70"/>
    </location>
</feature>
<name>A0A645HIT5_9ZZZZ</name>
<feature type="compositionally biased region" description="Polar residues" evidence="1">
    <location>
        <begin position="77"/>
        <end position="86"/>
    </location>
</feature>
<feature type="compositionally biased region" description="Basic and acidic residues" evidence="1">
    <location>
        <begin position="147"/>
        <end position="156"/>
    </location>
</feature>
<evidence type="ECO:0000313" key="2">
    <source>
        <dbReference type="EMBL" id="MPN36034.1"/>
    </source>
</evidence>
<feature type="region of interest" description="Disordered" evidence="1">
    <location>
        <begin position="1"/>
        <end position="156"/>
    </location>
</feature>
<gene>
    <name evidence="2" type="ORF">SDC9_183539</name>
</gene>
<reference evidence="2" key="1">
    <citation type="submission" date="2019-08" db="EMBL/GenBank/DDBJ databases">
        <authorList>
            <person name="Kucharzyk K."/>
            <person name="Murdoch R.W."/>
            <person name="Higgins S."/>
            <person name="Loffler F."/>
        </authorList>
    </citation>
    <scope>NUCLEOTIDE SEQUENCE</scope>
</reference>
<feature type="compositionally biased region" description="Basic and acidic residues" evidence="1">
    <location>
        <begin position="100"/>
        <end position="135"/>
    </location>
</feature>
<accession>A0A645HIT5</accession>
<evidence type="ECO:0000256" key="1">
    <source>
        <dbReference type="SAM" id="MobiDB-lite"/>
    </source>
</evidence>
<proteinExistence type="predicted"/>
<protein>
    <submittedName>
        <fullName evidence="2">Uncharacterized protein</fullName>
    </submittedName>
</protein>
<dbReference type="EMBL" id="VSSQ01089948">
    <property type="protein sequence ID" value="MPN36034.1"/>
    <property type="molecule type" value="Genomic_DNA"/>
</dbReference>
<comment type="caution">
    <text evidence="2">The sequence shown here is derived from an EMBL/GenBank/DDBJ whole genome shotgun (WGS) entry which is preliminary data.</text>
</comment>